<feature type="region of interest" description="Disordered" evidence="1">
    <location>
        <begin position="188"/>
        <end position="218"/>
    </location>
</feature>
<reference evidence="3" key="2">
    <citation type="journal article" date="2024" name="Plant">
        <title>Genomic evolution and insights into agronomic trait innovations of Sesamum species.</title>
        <authorList>
            <person name="Miao H."/>
            <person name="Wang L."/>
            <person name="Qu L."/>
            <person name="Liu H."/>
            <person name="Sun Y."/>
            <person name="Le M."/>
            <person name="Wang Q."/>
            <person name="Wei S."/>
            <person name="Zheng Y."/>
            <person name="Lin W."/>
            <person name="Duan Y."/>
            <person name="Cao H."/>
            <person name="Xiong S."/>
            <person name="Wang X."/>
            <person name="Wei L."/>
            <person name="Li C."/>
            <person name="Ma Q."/>
            <person name="Ju M."/>
            <person name="Zhao R."/>
            <person name="Li G."/>
            <person name="Mu C."/>
            <person name="Tian Q."/>
            <person name="Mei H."/>
            <person name="Zhang T."/>
            <person name="Gao T."/>
            <person name="Zhang H."/>
        </authorList>
    </citation>
    <scope>NUCLEOTIDE SEQUENCE</scope>
    <source>
        <strain evidence="3">G01</strain>
    </source>
</reference>
<reference evidence="3" key="1">
    <citation type="submission" date="2020-06" db="EMBL/GenBank/DDBJ databases">
        <authorList>
            <person name="Li T."/>
            <person name="Hu X."/>
            <person name="Zhang T."/>
            <person name="Song X."/>
            <person name="Zhang H."/>
            <person name="Dai N."/>
            <person name="Sheng W."/>
            <person name="Hou X."/>
            <person name="Wei L."/>
        </authorList>
    </citation>
    <scope>NUCLEOTIDE SEQUENCE</scope>
    <source>
        <strain evidence="3">G01</strain>
        <tissue evidence="3">Leaf</tissue>
    </source>
</reference>
<dbReference type="InterPro" id="IPR036397">
    <property type="entry name" value="RNaseH_sf"/>
</dbReference>
<evidence type="ECO:0000259" key="2">
    <source>
        <dbReference type="PROSITE" id="PS50994"/>
    </source>
</evidence>
<feature type="domain" description="Integrase catalytic" evidence="2">
    <location>
        <begin position="1"/>
        <end position="108"/>
    </location>
</feature>
<dbReference type="GO" id="GO:0003676">
    <property type="term" value="F:nucleic acid binding"/>
    <property type="evidence" value="ECO:0007669"/>
    <property type="project" value="InterPro"/>
</dbReference>
<dbReference type="InterPro" id="IPR043502">
    <property type="entry name" value="DNA/RNA_pol_sf"/>
</dbReference>
<dbReference type="GO" id="GO:0015074">
    <property type="term" value="P:DNA integration"/>
    <property type="evidence" value="ECO:0007669"/>
    <property type="project" value="InterPro"/>
</dbReference>
<gene>
    <name evidence="3" type="ORF">Sangu_2034400</name>
</gene>
<feature type="compositionally biased region" description="Polar residues" evidence="1">
    <location>
        <begin position="194"/>
        <end position="214"/>
    </location>
</feature>
<comment type="caution">
    <text evidence="3">The sequence shown here is derived from an EMBL/GenBank/DDBJ whole genome shotgun (WGS) entry which is preliminary data.</text>
</comment>
<name>A0AAW2LHI0_9LAMI</name>
<dbReference type="EMBL" id="JACGWK010000013">
    <property type="protein sequence ID" value="KAL0318782.1"/>
    <property type="molecule type" value="Genomic_DNA"/>
</dbReference>
<dbReference type="SUPFAM" id="SSF56672">
    <property type="entry name" value="DNA/RNA polymerases"/>
    <property type="match status" value="1"/>
</dbReference>
<dbReference type="Pfam" id="PF07727">
    <property type="entry name" value="RVT_2"/>
    <property type="match status" value="2"/>
</dbReference>
<dbReference type="InterPro" id="IPR012337">
    <property type="entry name" value="RNaseH-like_sf"/>
</dbReference>
<dbReference type="InterPro" id="IPR057670">
    <property type="entry name" value="SH3_retrovirus"/>
</dbReference>
<protein>
    <submittedName>
        <fullName evidence="3">Retrovirus-related Pol polyprotein from transposon RE2</fullName>
    </submittedName>
</protein>
<organism evidence="3">
    <name type="scientific">Sesamum angustifolium</name>
    <dbReference type="NCBI Taxonomy" id="2727405"/>
    <lineage>
        <taxon>Eukaryota</taxon>
        <taxon>Viridiplantae</taxon>
        <taxon>Streptophyta</taxon>
        <taxon>Embryophyta</taxon>
        <taxon>Tracheophyta</taxon>
        <taxon>Spermatophyta</taxon>
        <taxon>Magnoliopsida</taxon>
        <taxon>eudicotyledons</taxon>
        <taxon>Gunneridae</taxon>
        <taxon>Pentapetalae</taxon>
        <taxon>asterids</taxon>
        <taxon>lamiids</taxon>
        <taxon>Lamiales</taxon>
        <taxon>Pedaliaceae</taxon>
        <taxon>Sesamum</taxon>
    </lineage>
</organism>
<proteinExistence type="predicted"/>
<evidence type="ECO:0000256" key="1">
    <source>
        <dbReference type="SAM" id="MobiDB-lite"/>
    </source>
</evidence>
<dbReference type="PROSITE" id="PS50994">
    <property type="entry name" value="INTEGRASE"/>
    <property type="match status" value="1"/>
</dbReference>
<dbReference type="InterPro" id="IPR013103">
    <property type="entry name" value="RVT_2"/>
</dbReference>
<accession>A0AAW2LHI0</accession>
<sequence length="735" mass="82284">MILTQFDKMIKVVRTDNGLEFLSEQCQSFFLTKGIIHHKTCPYSPQQNGVVERKHKHLLQIARALMFQSTIPSKLWTEAILTATFIVNRLPTSVLQWKSPYEVLYNKPVDYSVLKVFGWLAFATNLQPHKSKFAKRAHRCIFVGYAPGQKGVSIKNSHATVDSGSMPIPDPLPEDSYISTPTTNEVLASMVSPGPTSSDTSASSPVHTDSSSPVHTLRRSTRVVTKPSWLSDFVCSATSPSSSSFLNYAEANTADEWRLAMKAELAALEDNNTWEVVPLPQGTNAIGCRWVYKLKLLADGSVDRYKARLVAKGYSQVEGIDYNECFSPVAKVVTVRLFLVISAIFNWHIHQLDVNNAFLHGYLDEDIFMEAPEGFHVPTVETRLLSVYKHSGYDFLVLLLYVDDILLARSSTDMITEVKVFLDKLFTIKDLGTAKYFLGLEIARSSQGIILTQAKYTKDIVLDVGLEHACSTTTPLPPGIKFSCDAGARLNSPESYRRLVGRLLYLNFTRPDISHATQQLSQFLQLPCQQHWDAALHLVRYLKGSLNKGLFYSAHSPLTLKAYSDADWASCVDSRRSLTGYCIFLGGSLVSWKTKKQNMVSRSTAESEYRSMDTTVCELTWIVYLLRDFGVQIPTPIPFLCDNQAALYIVANPVFHERTKHLEIDCHLVRDKFREGLIAPLHVSSRDQLADIFTKPLVSPLFLSLLSKLALIDFVANPACEGVVRTHGAQKEHQG</sequence>
<evidence type="ECO:0000313" key="3">
    <source>
        <dbReference type="EMBL" id="KAL0318782.1"/>
    </source>
</evidence>
<dbReference type="Pfam" id="PF25597">
    <property type="entry name" value="SH3_retrovirus"/>
    <property type="match status" value="1"/>
</dbReference>
<dbReference type="AlphaFoldDB" id="A0AAW2LHI0"/>
<dbReference type="InterPro" id="IPR001584">
    <property type="entry name" value="Integrase_cat-core"/>
</dbReference>
<dbReference type="PANTHER" id="PTHR11439:SF465">
    <property type="entry name" value="REVERSE TRANSCRIPTASE TY1_COPIA-TYPE DOMAIN-CONTAINING PROTEIN"/>
    <property type="match status" value="1"/>
</dbReference>
<dbReference type="CDD" id="cd09272">
    <property type="entry name" value="RNase_HI_RT_Ty1"/>
    <property type="match status" value="1"/>
</dbReference>
<dbReference type="PANTHER" id="PTHR11439">
    <property type="entry name" value="GAG-POL-RELATED RETROTRANSPOSON"/>
    <property type="match status" value="1"/>
</dbReference>
<dbReference type="Gene3D" id="3.30.420.10">
    <property type="entry name" value="Ribonuclease H-like superfamily/Ribonuclease H"/>
    <property type="match status" value="1"/>
</dbReference>
<dbReference type="SUPFAM" id="SSF53098">
    <property type="entry name" value="Ribonuclease H-like"/>
    <property type="match status" value="1"/>
</dbReference>